<dbReference type="InterPro" id="IPR011047">
    <property type="entry name" value="Quinoprotein_ADH-like_sf"/>
</dbReference>
<name>A0ABT5SBU7_9FLAO</name>
<reference evidence="1" key="1">
    <citation type="submission" date="2023-02" db="EMBL/GenBank/DDBJ databases">
        <title>Polaribacter ponticola sp. nov., isolated from seawater.</title>
        <authorList>
            <person name="Baek J.H."/>
            <person name="Kim J.M."/>
            <person name="Choi D.G."/>
            <person name="Jeon C.O."/>
        </authorList>
    </citation>
    <scope>NUCLEOTIDE SEQUENCE</scope>
    <source>
        <strain evidence="1">MSW5</strain>
    </source>
</reference>
<dbReference type="PANTHER" id="PTHR42754">
    <property type="entry name" value="ENDOGLUCANASE"/>
    <property type="match status" value="1"/>
</dbReference>
<dbReference type="SUPFAM" id="SSF50998">
    <property type="entry name" value="Quinoprotein alcohol dehydrogenase-like"/>
    <property type="match status" value="1"/>
</dbReference>
<dbReference type="RefSeq" id="WP_265726854.1">
    <property type="nucleotide sequence ID" value="NZ_JAOSLC020000003.1"/>
</dbReference>
<evidence type="ECO:0008006" key="3">
    <source>
        <dbReference type="Google" id="ProtNLM"/>
    </source>
</evidence>
<evidence type="ECO:0000313" key="2">
    <source>
        <dbReference type="Proteomes" id="UP001151478"/>
    </source>
</evidence>
<organism evidence="1 2">
    <name type="scientific">Polaribacter ponticola</name>
    <dbReference type="NCBI Taxonomy" id="2978475"/>
    <lineage>
        <taxon>Bacteria</taxon>
        <taxon>Pseudomonadati</taxon>
        <taxon>Bacteroidota</taxon>
        <taxon>Flavobacteriia</taxon>
        <taxon>Flavobacteriales</taxon>
        <taxon>Flavobacteriaceae</taxon>
    </lineage>
</organism>
<proteinExistence type="predicted"/>
<dbReference type="EMBL" id="JAOSLC020000003">
    <property type="protein sequence ID" value="MDD7915597.1"/>
    <property type="molecule type" value="Genomic_DNA"/>
</dbReference>
<keyword evidence="2" id="KW-1185">Reference proteome</keyword>
<accession>A0ABT5SBU7</accession>
<comment type="caution">
    <text evidence="1">The sequence shown here is derived from an EMBL/GenBank/DDBJ whole genome shotgun (WGS) entry which is preliminary data.</text>
</comment>
<dbReference type="PANTHER" id="PTHR42754:SF1">
    <property type="entry name" value="LIPOPROTEIN"/>
    <property type="match status" value="1"/>
</dbReference>
<evidence type="ECO:0000313" key="1">
    <source>
        <dbReference type="EMBL" id="MDD7915597.1"/>
    </source>
</evidence>
<gene>
    <name evidence="1" type="ORF">N5A56_014725</name>
</gene>
<protein>
    <recommendedName>
        <fullName evidence="3">Bulb-type lectin domain-containing protein</fullName>
    </recommendedName>
</protein>
<dbReference type="Proteomes" id="UP001151478">
    <property type="component" value="Unassembled WGS sequence"/>
</dbReference>
<sequence length="441" mass="47912">MKNICYLILLFFLYNCSKEDIPTTPTVIKNTGEINNVQTFGGSKNDVLNSIVKTIDGGYAVLGYTQSNDFDIQNKTNESFDFWVMKFSADDELLWNKTFGGSDDDRGIDIIATNDGGFALLGYANSFDLDVTQNAGSQDFWILKISVNGDLIWQKSFGYSGSDKGFSLTNTKDNGYLLTGVLDVSASGGEGNSKSAQRHAGGDVWAIKLSSNGNLEWSKYFGGSFTDSPFGVIETPDNSFIIAASSDSEDFNISNNKGTYDFWILKISNNGDLIWEKSFGGSEIDEPRAITNTNDGNFIVVGDTRSSDTDVSKNQGAADLWMIKIDSQGTLIWEKTIGATSFDVARSISNTQDNGFVISGSSRSSDAGFTNQGQNDAWVLKVDSEGEIEWQKLVGGSEIDFLYDAVELNNKTIIAVGESGSSNADITENKGFSDALIIKIK</sequence>